<organism evidence="1 2">
    <name type="scientific">Bacillus thuringiensis serovar toumanoffi</name>
    <dbReference type="NCBI Taxonomy" id="180862"/>
    <lineage>
        <taxon>Bacteria</taxon>
        <taxon>Bacillati</taxon>
        <taxon>Bacillota</taxon>
        <taxon>Bacilli</taxon>
        <taxon>Bacillales</taxon>
        <taxon>Bacillaceae</taxon>
        <taxon>Bacillus</taxon>
        <taxon>Bacillus cereus group</taxon>
    </lineage>
</organism>
<comment type="caution">
    <text evidence="1">The sequence shown here is derived from an EMBL/GenBank/DDBJ whole genome shotgun (WGS) entry which is preliminary data.</text>
</comment>
<gene>
    <name evidence="1" type="ORF">BTTOUR_09045</name>
</gene>
<name>A0ABD5HV84_BACTU</name>
<dbReference type="Proteomes" id="UP001272716">
    <property type="component" value="Unassembled WGS sequence"/>
</dbReference>
<evidence type="ECO:0000313" key="1">
    <source>
        <dbReference type="EMBL" id="MDW9208871.1"/>
    </source>
</evidence>
<evidence type="ECO:0000313" key="2">
    <source>
        <dbReference type="Proteomes" id="UP001272716"/>
    </source>
</evidence>
<dbReference type="EMBL" id="JAWQCK010000007">
    <property type="protein sequence ID" value="MDW9208871.1"/>
    <property type="molecule type" value="Genomic_DNA"/>
</dbReference>
<accession>A0ABD5HV84</accession>
<proteinExistence type="predicted"/>
<protein>
    <submittedName>
        <fullName evidence="1">Uncharacterized protein</fullName>
    </submittedName>
</protein>
<dbReference type="AlphaFoldDB" id="A0ABD5HV84"/>
<reference evidence="1 2" key="1">
    <citation type="submission" date="2023-10" db="EMBL/GenBank/DDBJ databases">
        <title>Draft Genome Sequence of Bacillus thuringiensis serovar. toumanoffi 4059: Identification of a Novel Cry Protein Candidate.</title>
        <authorList>
            <person name="Murdoch R.W."/>
            <person name="Gemler B."/>
            <person name="Heater B.S."/>
        </authorList>
    </citation>
    <scope>NUCLEOTIDE SEQUENCE [LARGE SCALE GENOMIC DNA]</scope>
    <source>
        <strain evidence="1 2">4059</strain>
    </source>
</reference>
<sequence>MMMGGEIVHIIRKPNSVGVYVAEVKSRGLPKQAKSSFFS</sequence>